<feature type="domain" description="VWFA" evidence="2">
    <location>
        <begin position="244"/>
        <end position="407"/>
    </location>
</feature>
<dbReference type="SUPFAM" id="SSF53300">
    <property type="entry name" value="vWA-like"/>
    <property type="match status" value="1"/>
</dbReference>
<dbReference type="InterPro" id="IPR036465">
    <property type="entry name" value="vWFA_dom_sf"/>
</dbReference>
<dbReference type="Proteomes" id="UP000572212">
    <property type="component" value="Unassembled WGS sequence"/>
</dbReference>
<gene>
    <name evidence="3" type="ORF">GGQ92_001968</name>
</gene>
<dbReference type="Pfam" id="PF01882">
    <property type="entry name" value="DUF58"/>
    <property type="match status" value="1"/>
</dbReference>
<evidence type="ECO:0000256" key="1">
    <source>
        <dbReference type="SAM" id="Phobius"/>
    </source>
</evidence>
<protein>
    <submittedName>
        <fullName evidence="3">Uncharacterized protein (DUF58 family)</fullName>
    </submittedName>
</protein>
<evidence type="ECO:0000313" key="4">
    <source>
        <dbReference type="Proteomes" id="UP000572212"/>
    </source>
</evidence>
<dbReference type="AlphaFoldDB" id="A0A841RRF9"/>
<dbReference type="CDD" id="cd00198">
    <property type="entry name" value="vWFA"/>
    <property type="match status" value="1"/>
</dbReference>
<keyword evidence="1" id="KW-0812">Transmembrane</keyword>
<dbReference type="PANTHER" id="PTHR33608:SF3">
    <property type="entry name" value="SLR2013 PROTEIN"/>
    <property type="match status" value="1"/>
</dbReference>
<comment type="caution">
    <text evidence="3">The sequence shown here is derived from an EMBL/GenBank/DDBJ whole genome shotgun (WGS) entry which is preliminary data.</text>
</comment>
<dbReference type="PANTHER" id="PTHR33608">
    <property type="entry name" value="BLL2464 PROTEIN"/>
    <property type="match status" value="1"/>
</dbReference>
<name>A0A841RRF9_9BACI</name>
<dbReference type="Gene3D" id="3.40.50.410">
    <property type="entry name" value="von Willebrand factor, type A domain"/>
    <property type="match status" value="1"/>
</dbReference>
<dbReference type="SMART" id="SM00327">
    <property type="entry name" value="VWA"/>
    <property type="match status" value="1"/>
</dbReference>
<evidence type="ECO:0000259" key="2">
    <source>
        <dbReference type="SMART" id="SM00327"/>
    </source>
</evidence>
<proteinExistence type="predicted"/>
<keyword evidence="1" id="KW-0472">Membrane</keyword>
<keyword evidence="1" id="KW-1133">Transmembrane helix</keyword>
<keyword evidence="4" id="KW-1185">Reference proteome</keyword>
<dbReference type="RefSeq" id="WP_184247875.1">
    <property type="nucleotide sequence ID" value="NZ_BAAACU010000064.1"/>
</dbReference>
<organism evidence="3 4">
    <name type="scientific">Gracilibacillus halotolerans</name>
    <dbReference type="NCBI Taxonomy" id="74386"/>
    <lineage>
        <taxon>Bacteria</taxon>
        <taxon>Bacillati</taxon>
        <taxon>Bacillota</taxon>
        <taxon>Bacilli</taxon>
        <taxon>Bacillales</taxon>
        <taxon>Bacillaceae</taxon>
        <taxon>Gracilibacillus</taxon>
    </lineage>
</organism>
<feature type="transmembrane region" description="Helical" evidence="1">
    <location>
        <begin position="24"/>
        <end position="42"/>
    </location>
</feature>
<dbReference type="InterPro" id="IPR002035">
    <property type="entry name" value="VWF_A"/>
</dbReference>
<accession>A0A841RRF9</accession>
<dbReference type="InterPro" id="IPR002881">
    <property type="entry name" value="DUF58"/>
</dbReference>
<evidence type="ECO:0000313" key="3">
    <source>
        <dbReference type="EMBL" id="MBB6513178.1"/>
    </source>
</evidence>
<reference evidence="3 4" key="1">
    <citation type="submission" date="2020-08" db="EMBL/GenBank/DDBJ databases">
        <title>Genomic Encyclopedia of Type Strains, Phase IV (KMG-IV): sequencing the most valuable type-strain genomes for metagenomic binning, comparative biology and taxonomic classification.</title>
        <authorList>
            <person name="Goeker M."/>
        </authorList>
    </citation>
    <scope>NUCLEOTIDE SEQUENCE [LARGE SCALE GENOMIC DNA]</scope>
    <source>
        <strain evidence="3 4">DSM 11805</strain>
    </source>
</reference>
<dbReference type="EMBL" id="JACHON010000008">
    <property type="protein sequence ID" value="MBB6513178.1"/>
    <property type="molecule type" value="Genomic_DNA"/>
</dbReference>
<sequence>MKRFRRLLDRLLFRDRGIIPTKKLLYLFLALSGALFLISFLFFSWILLGLAIVAVLGLTLFDLFYSPNRKDLEVHRDVPDELERFETELITITLENKSIFPCYVRIEDDLPQSFQASYPTRFLLQPGKGELEYSVKPSVRGKYHPNKIYIRYHSQLGLWEKQITMPYEQEIKVIPNLSETKRYLESAQSFLLHEGIKTRRLKSGQGEFANIRNYVVGDDPRKINWRQSAKLQEVMTNNDEPEHGKYVTILIDCGRLMGAELKSGNRLERTIEAAITLAACALDNGDHVSVVAFAKDIEMTIPAGKGLDHLNTILRGIYDLEVQASESNYAMAFQHAQRIQTRRSMMILFTDVYSLTHESHSFYFLKQLRRKHLVLLTGIEDELLHRTIEQEPTTIYRAMQKSTAQEQYLAFNRMKLVWSRQGITLIESKEDKLAVSTISHYIDALNRGLIG</sequence>